<dbReference type="OrthoDB" id="2804830at2759"/>
<dbReference type="Proteomes" id="UP000194127">
    <property type="component" value="Unassembled WGS sequence"/>
</dbReference>
<dbReference type="RefSeq" id="XP_024333591.1">
    <property type="nucleotide sequence ID" value="XM_024483249.1"/>
</dbReference>
<name>A0A1X6MK38_9APHY</name>
<feature type="non-terminal residue" evidence="1">
    <location>
        <position position="1"/>
    </location>
</feature>
<dbReference type="GeneID" id="36328198"/>
<dbReference type="AlphaFoldDB" id="A0A1X6MK38"/>
<proteinExistence type="predicted"/>
<accession>A0A1X6MK38</accession>
<keyword evidence="2" id="KW-1185">Reference proteome</keyword>
<organism evidence="1 2">
    <name type="scientific">Postia placenta MAD-698-R-SB12</name>
    <dbReference type="NCBI Taxonomy" id="670580"/>
    <lineage>
        <taxon>Eukaryota</taxon>
        <taxon>Fungi</taxon>
        <taxon>Dikarya</taxon>
        <taxon>Basidiomycota</taxon>
        <taxon>Agaricomycotina</taxon>
        <taxon>Agaricomycetes</taxon>
        <taxon>Polyporales</taxon>
        <taxon>Adustoporiaceae</taxon>
        <taxon>Rhodonia</taxon>
    </lineage>
</organism>
<feature type="non-terminal residue" evidence="1">
    <location>
        <position position="130"/>
    </location>
</feature>
<reference evidence="1 2" key="1">
    <citation type="submission" date="2017-04" db="EMBL/GenBank/DDBJ databases">
        <title>Genome Sequence of the Model Brown-Rot Fungus Postia placenta SB12.</title>
        <authorList>
            <consortium name="DOE Joint Genome Institute"/>
            <person name="Gaskell J."/>
            <person name="Kersten P."/>
            <person name="Larrondo L.F."/>
            <person name="Canessa P."/>
            <person name="Martinez D."/>
            <person name="Hibbett D."/>
            <person name="Schmoll M."/>
            <person name="Kubicek C.P."/>
            <person name="Martinez A.T."/>
            <person name="Yadav J."/>
            <person name="Master E."/>
            <person name="Magnuson J.K."/>
            <person name="James T."/>
            <person name="Yaver D."/>
            <person name="Berka R."/>
            <person name="Labutti K."/>
            <person name="Lipzen A."/>
            <person name="Aerts A."/>
            <person name="Barry K."/>
            <person name="Henrissat B."/>
            <person name="Blanchette R."/>
            <person name="Grigoriev I."/>
            <person name="Cullen D."/>
        </authorList>
    </citation>
    <scope>NUCLEOTIDE SEQUENCE [LARGE SCALE GENOMIC DNA]</scope>
    <source>
        <strain evidence="1 2">MAD-698-R-SB12</strain>
    </source>
</reference>
<dbReference type="EMBL" id="KZ110611">
    <property type="protein sequence ID" value="OSX56797.1"/>
    <property type="molecule type" value="Genomic_DNA"/>
</dbReference>
<protein>
    <submittedName>
        <fullName evidence="1">Uncharacterized protein</fullName>
    </submittedName>
</protein>
<evidence type="ECO:0000313" key="1">
    <source>
        <dbReference type="EMBL" id="OSX56797.1"/>
    </source>
</evidence>
<sequence length="130" mass="13844">CPSVSSTSGREEVVQLGPTGPADVEDLLDLGGALLSFFPCGEGLKLDLAVDAGGDATQVPIPGTVRRTLEQHGELCGSAFFADRLVRTELHQLYLCCHLVVEITESSLEGGSEGYFVLKRGHDPLDTHLH</sequence>
<evidence type="ECO:0000313" key="2">
    <source>
        <dbReference type="Proteomes" id="UP000194127"/>
    </source>
</evidence>
<gene>
    <name evidence="1" type="ORF">POSPLADRAFT_1103779</name>
</gene>